<feature type="region of interest" description="Disordered" evidence="4">
    <location>
        <begin position="155"/>
        <end position="177"/>
    </location>
</feature>
<dbReference type="SMART" id="SM00252">
    <property type="entry name" value="SH2"/>
    <property type="match status" value="1"/>
</dbReference>
<name>A0A401T6L0_CHIPU</name>
<accession>A0A401T6L0</accession>
<dbReference type="PANTHER" id="PTHR16186">
    <property type="entry name" value="SIGNAL-TRANSDUCING ADAPTOR PROTEIN-RELATED"/>
    <property type="match status" value="1"/>
</dbReference>
<feature type="compositionally biased region" description="Pro residues" evidence="4">
    <location>
        <begin position="162"/>
        <end position="173"/>
    </location>
</feature>
<evidence type="ECO:0000256" key="3">
    <source>
        <dbReference type="PROSITE-ProRule" id="PRU00191"/>
    </source>
</evidence>
<dbReference type="PROSITE" id="PS50003">
    <property type="entry name" value="PH_DOMAIN"/>
    <property type="match status" value="1"/>
</dbReference>
<dbReference type="STRING" id="137246.A0A401T6L0"/>
<dbReference type="Pfam" id="PF00017">
    <property type="entry name" value="SH2"/>
    <property type="match status" value="1"/>
</dbReference>
<dbReference type="SUPFAM" id="SSF55550">
    <property type="entry name" value="SH2 domain"/>
    <property type="match status" value="1"/>
</dbReference>
<feature type="region of interest" description="Disordered" evidence="4">
    <location>
        <begin position="428"/>
        <end position="447"/>
    </location>
</feature>
<dbReference type="SUPFAM" id="SSF50729">
    <property type="entry name" value="PH domain-like"/>
    <property type="match status" value="1"/>
</dbReference>
<dbReference type="InterPro" id="IPR036860">
    <property type="entry name" value="SH2_dom_sf"/>
</dbReference>
<dbReference type="InterPro" id="IPR039111">
    <property type="entry name" value="STAP1/STAP2"/>
</dbReference>
<dbReference type="Gene3D" id="3.30.505.10">
    <property type="entry name" value="SH2 domain"/>
    <property type="match status" value="1"/>
</dbReference>
<dbReference type="OMA" id="SQLPPCY"/>
<feature type="domain" description="SH2" evidence="5">
    <location>
        <begin position="192"/>
        <end position="283"/>
    </location>
</feature>
<keyword evidence="2 3" id="KW-0727">SH2 domain</keyword>
<dbReference type="GO" id="GO:0035591">
    <property type="term" value="F:signaling adaptor activity"/>
    <property type="evidence" value="ECO:0007669"/>
    <property type="project" value="InterPro"/>
</dbReference>
<dbReference type="PROSITE" id="PS50001">
    <property type="entry name" value="SH2"/>
    <property type="match status" value="1"/>
</dbReference>
<dbReference type="OrthoDB" id="6086001at2759"/>
<dbReference type="Pfam" id="PF00169">
    <property type="entry name" value="PH"/>
    <property type="match status" value="1"/>
</dbReference>
<dbReference type="Proteomes" id="UP000287033">
    <property type="component" value="Unassembled WGS sequence"/>
</dbReference>
<reference evidence="7 8" key="1">
    <citation type="journal article" date="2018" name="Nat. Ecol. Evol.">
        <title>Shark genomes provide insights into elasmobranch evolution and the origin of vertebrates.</title>
        <authorList>
            <person name="Hara Y"/>
            <person name="Yamaguchi K"/>
            <person name="Onimaru K"/>
            <person name="Kadota M"/>
            <person name="Koyanagi M"/>
            <person name="Keeley SD"/>
            <person name="Tatsumi K"/>
            <person name="Tanaka K"/>
            <person name="Motone F"/>
            <person name="Kageyama Y"/>
            <person name="Nozu R"/>
            <person name="Adachi N"/>
            <person name="Nishimura O"/>
            <person name="Nakagawa R"/>
            <person name="Tanegashima C"/>
            <person name="Kiyatake I"/>
            <person name="Matsumoto R"/>
            <person name="Murakumo K"/>
            <person name="Nishida K"/>
            <person name="Terakita A"/>
            <person name="Kuratani S"/>
            <person name="Sato K"/>
            <person name="Hyodo S Kuraku.S."/>
        </authorList>
    </citation>
    <scope>NUCLEOTIDE SEQUENCE [LARGE SCALE GENOMIC DNA]</scope>
</reference>
<comment type="caution">
    <text evidence="7">The sequence shown here is derived from an EMBL/GenBank/DDBJ whole genome shotgun (WGS) entry which is preliminary data.</text>
</comment>
<protein>
    <recommendedName>
        <fullName evidence="9">SH2 domain-containing protein</fullName>
    </recommendedName>
</protein>
<evidence type="ECO:0000313" key="8">
    <source>
        <dbReference type="Proteomes" id="UP000287033"/>
    </source>
</evidence>
<dbReference type="InterPro" id="IPR000980">
    <property type="entry name" value="SH2"/>
</dbReference>
<evidence type="ECO:0000259" key="6">
    <source>
        <dbReference type="PROSITE" id="PS50003"/>
    </source>
</evidence>
<organism evidence="7 8">
    <name type="scientific">Chiloscyllium punctatum</name>
    <name type="common">Brownbanded bambooshark</name>
    <name type="synonym">Hemiscyllium punctatum</name>
    <dbReference type="NCBI Taxonomy" id="137246"/>
    <lineage>
        <taxon>Eukaryota</taxon>
        <taxon>Metazoa</taxon>
        <taxon>Chordata</taxon>
        <taxon>Craniata</taxon>
        <taxon>Vertebrata</taxon>
        <taxon>Chondrichthyes</taxon>
        <taxon>Elasmobranchii</taxon>
        <taxon>Galeomorphii</taxon>
        <taxon>Galeoidea</taxon>
        <taxon>Orectolobiformes</taxon>
        <taxon>Hemiscylliidae</taxon>
        <taxon>Chiloscyllium</taxon>
    </lineage>
</organism>
<keyword evidence="8" id="KW-1185">Reference proteome</keyword>
<evidence type="ECO:0000256" key="4">
    <source>
        <dbReference type="SAM" id="MobiDB-lite"/>
    </source>
</evidence>
<dbReference type="SMART" id="SM00233">
    <property type="entry name" value="PH"/>
    <property type="match status" value="1"/>
</dbReference>
<feature type="compositionally biased region" description="Pro residues" evidence="4">
    <location>
        <begin position="437"/>
        <end position="447"/>
    </location>
</feature>
<sequence length="447" mass="51102">NSVCGLSASWFVRINPTTMSSPRPTRHRAFVTPGYFEGYLEKLESKNKKYKKYWAVLRGNHLYFQVTCRDPMYIEKINLDDFVAVVSEDNHDMDLQATNLTLKLKQGDVKLKTDSLESREQWKGFIHTVAKLEIPKLDLLPGQFHRLNEVLEEEIKQRRKSTPPPLPARPVTPDPVQDVYDDVENLPSCYYKISRVEAEVMLEKNMENGNFLMRPGSDNKSIAITTRQMFKHKPLVKHYRVHCAENGYVIEVEGGILCSSKQEVINYFVHHTNGILKPLERSMDYEVNMSFVQEDAESGEVIHQKPLKAPTNTSAPAVNEEKPSRKIPEIAEPEAEYFNDSAISKEALMPPHLKPQTQTDSSRFSTHLGLTPEIEKLNHDRVQILSRGALMPPRSILDTQAEPSRFSTLPRLTPPIVNSELQLKLQRRRAAMDDILPNPPLSDPEKQ</sequence>
<dbReference type="InterPro" id="IPR001849">
    <property type="entry name" value="PH_domain"/>
</dbReference>
<evidence type="ECO:0000256" key="2">
    <source>
        <dbReference type="ARBA" id="ARBA00022999"/>
    </source>
</evidence>
<dbReference type="InterPro" id="IPR011993">
    <property type="entry name" value="PH-like_dom_sf"/>
</dbReference>
<keyword evidence="1" id="KW-0597">Phosphoprotein</keyword>
<evidence type="ECO:0000256" key="1">
    <source>
        <dbReference type="ARBA" id="ARBA00022553"/>
    </source>
</evidence>
<dbReference type="PANTHER" id="PTHR16186:SF11">
    <property type="entry name" value="SIGNAL-TRANSDUCING ADAPTOR PROTEIN 2"/>
    <property type="match status" value="1"/>
</dbReference>
<gene>
    <name evidence="7" type="ORF">chiPu_0016778</name>
</gene>
<feature type="domain" description="PH" evidence="6">
    <location>
        <begin position="33"/>
        <end position="131"/>
    </location>
</feature>
<dbReference type="Gene3D" id="2.30.29.30">
    <property type="entry name" value="Pleckstrin-homology domain (PH domain)/Phosphotyrosine-binding domain (PTB)"/>
    <property type="match status" value="1"/>
</dbReference>
<dbReference type="EMBL" id="BEZZ01001147">
    <property type="protein sequence ID" value="GCC38265.1"/>
    <property type="molecule type" value="Genomic_DNA"/>
</dbReference>
<dbReference type="AlphaFoldDB" id="A0A401T6L0"/>
<evidence type="ECO:0000313" key="7">
    <source>
        <dbReference type="EMBL" id="GCC38265.1"/>
    </source>
</evidence>
<evidence type="ECO:0008006" key="9">
    <source>
        <dbReference type="Google" id="ProtNLM"/>
    </source>
</evidence>
<feature type="non-terminal residue" evidence="7">
    <location>
        <position position="1"/>
    </location>
</feature>
<proteinExistence type="predicted"/>
<evidence type="ECO:0000259" key="5">
    <source>
        <dbReference type="PROSITE" id="PS50001"/>
    </source>
</evidence>